<dbReference type="NCBIfam" id="TIGR00099">
    <property type="entry name" value="Cof-subfamily"/>
    <property type="match status" value="1"/>
</dbReference>
<dbReference type="Gene3D" id="3.30.1240.10">
    <property type="match status" value="1"/>
</dbReference>
<keyword evidence="2" id="KW-1185">Reference proteome</keyword>
<comment type="caution">
    <text evidence="1">The sequence shown here is derived from an EMBL/GenBank/DDBJ whole genome shotgun (WGS) entry which is preliminary data.</text>
</comment>
<dbReference type="GO" id="GO:0000287">
    <property type="term" value="F:magnesium ion binding"/>
    <property type="evidence" value="ECO:0007669"/>
    <property type="project" value="TreeGrafter"/>
</dbReference>
<dbReference type="InterPro" id="IPR006379">
    <property type="entry name" value="HAD-SF_hydro_IIB"/>
</dbReference>
<dbReference type="GO" id="GO:0016791">
    <property type="term" value="F:phosphatase activity"/>
    <property type="evidence" value="ECO:0007669"/>
    <property type="project" value="UniProtKB-ARBA"/>
</dbReference>
<dbReference type="SFLD" id="SFLDG01144">
    <property type="entry name" value="C2.B.4:_PGP_Like"/>
    <property type="match status" value="1"/>
</dbReference>
<dbReference type="CDD" id="cd07516">
    <property type="entry name" value="HAD_Pase"/>
    <property type="match status" value="1"/>
</dbReference>
<dbReference type="PANTHER" id="PTHR10000">
    <property type="entry name" value="PHOSPHOSERINE PHOSPHATASE"/>
    <property type="match status" value="1"/>
</dbReference>
<dbReference type="PANTHER" id="PTHR10000:SF8">
    <property type="entry name" value="HAD SUPERFAMILY HYDROLASE-LIKE, TYPE 3"/>
    <property type="match status" value="1"/>
</dbReference>
<gene>
    <name evidence="1" type="ORF">FYJ51_12410</name>
</gene>
<dbReference type="SFLD" id="SFLDS00003">
    <property type="entry name" value="Haloacid_Dehalogenase"/>
    <property type="match status" value="1"/>
</dbReference>
<dbReference type="InterPro" id="IPR036412">
    <property type="entry name" value="HAD-like_sf"/>
</dbReference>
<evidence type="ECO:0000313" key="2">
    <source>
        <dbReference type="Proteomes" id="UP000461880"/>
    </source>
</evidence>
<dbReference type="NCBIfam" id="TIGR01484">
    <property type="entry name" value="HAD-SF-IIB"/>
    <property type="match status" value="1"/>
</dbReference>
<dbReference type="Pfam" id="PF08282">
    <property type="entry name" value="Hydrolase_3"/>
    <property type="match status" value="1"/>
</dbReference>
<organism evidence="1 2">
    <name type="scientific">Stecheria intestinalis</name>
    <dbReference type="NCBI Taxonomy" id="2606630"/>
    <lineage>
        <taxon>Bacteria</taxon>
        <taxon>Bacillati</taxon>
        <taxon>Bacillota</taxon>
        <taxon>Erysipelotrichia</taxon>
        <taxon>Erysipelotrichales</taxon>
        <taxon>Erysipelotrichaceae</taxon>
        <taxon>Stecheria</taxon>
    </lineage>
</organism>
<accession>A0A7X2NUD8</accession>
<dbReference type="SFLD" id="SFLDG01140">
    <property type="entry name" value="C2.B:_Phosphomannomutase_and_P"/>
    <property type="match status" value="1"/>
</dbReference>
<sequence length="281" mass="31634">MDRMPTMDRKNSKILFLDLDDTLLNHNKEITEGNRTAIQEAVKAGHRIVLASGRPLLAVLPIAAELKLQGEGTYVLAYNGAEIYDCFRKKVLYRNPVTTATAAELFQEAHRYGIHVQTYNHDDIFLAEAEDEATLYYAKRIRIPYQIVEDLEHHLPENPVKVLLIDLHDHEKLEQFRLDHQESLASRCCMFYSNPMFLECVAPDCSKGAAIHQVAELFDLPMENTIAAGDSENDLSMIREAGIGCAMANGTKTCKEAADYVTKADCDHDGIAEIIHKFLLN</sequence>
<dbReference type="Proteomes" id="UP000461880">
    <property type="component" value="Unassembled WGS sequence"/>
</dbReference>
<dbReference type="EMBL" id="VUMN01000044">
    <property type="protein sequence ID" value="MSS59696.1"/>
    <property type="molecule type" value="Genomic_DNA"/>
</dbReference>
<proteinExistence type="predicted"/>
<dbReference type="GO" id="GO:0005829">
    <property type="term" value="C:cytosol"/>
    <property type="evidence" value="ECO:0007669"/>
    <property type="project" value="TreeGrafter"/>
</dbReference>
<dbReference type="Gene3D" id="3.40.50.1000">
    <property type="entry name" value="HAD superfamily/HAD-like"/>
    <property type="match status" value="1"/>
</dbReference>
<name>A0A7X2NUD8_9FIRM</name>
<evidence type="ECO:0000313" key="1">
    <source>
        <dbReference type="EMBL" id="MSS59696.1"/>
    </source>
</evidence>
<dbReference type="InterPro" id="IPR000150">
    <property type="entry name" value="Cof"/>
</dbReference>
<protein>
    <submittedName>
        <fullName evidence="1">HAD family phosphatase</fullName>
    </submittedName>
</protein>
<reference evidence="1 2" key="1">
    <citation type="submission" date="2019-08" db="EMBL/GenBank/DDBJ databases">
        <title>In-depth cultivation of the pig gut microbiome towards novel bacterial diversity and tailored functional studies.</title>
        <authorList>
            <person name="Wylensek D."/>
            <person name="Hitch T.C.A."/>
            <person name="Clavel T."/>
        </authorList>
    </citation>
    <scope>NUCLEOTIDE SEQUENCE [LARGE SCALE GENOMIC DNA]</scope>
    <source>
        <strain evidence="1 2">Oil+RF-744-GAM-WT-6</strain>
    </source>
</reference>
<dbReference type="InterPro" id="IPR023214">
    <property type="entry name" value="HAD_sf"/>
</dbReference>
<dbReference type="SUPFAM" id="SSF56784">
    <property type="entry name" value="HAD-like"/>
    <property type="match status" value="1"/>
</dbReference>
<dbReference type="AlphaFoldDB" id="A0A7X2NUD8"/>